<dbReference type="RefSeq" id="WP_076167086.1">
    <property type="nucleotide sequence ID" value="NZ_JBEZVB010000027.1"/>
</dbReference>
<evidence type="ECO:0000259" key="1">
    <source>
        <dbReference type="Pfam" id="PF00668"/>
    </source>
</evidence>
<reference evidence="2 3" key="1">
    <citation type="submission" date="2016-01" db="EMBL/GenBank/DDBJ databases">
        <title>Amycolatopsis coloradensis genome sequencing and assembly.</title>
        <authorList>
            <person name="Mayilraj S."/>
        </authorList>
    </citation>
    <scope>NUCLEOTIDE SEQUENCE [LARGE SCALE GENOMIC DNA]</scope>
    <source>
        <strain evidence="2 3">DSM 44225</strain>
    </source>
</reference>
<dbReference type="AlphaFoldDB" id="A0A1R0KH70"/>
<dbReference type="GO" id="GO:0009366">
    <property type="term" value="C:enterobactin synthetase complex"/>
    <property type="evidence" value="ECO:0007669"/>
    <property type="project" value="TreeGrafter"/>
</dbReference>
<protein>
    <recommendedName>
        <fullName evidence="1">Condensation domain-containing protein</fullName>
    </recommendedName>
</protein>
<dbReference type="EMBL" id="MQUQ01000021">
    <property type="protein sequence ID" value="OLZ45010.1"/>
    <property type="molecule type" value="Genomic_DNA"/>
</dbReference>
<dbReference type="GO" id="GO:0005829">
    <property type="term" value="C:cytosol"/>
    <property type="evidence" value="ECO:0007669"/>
    <property type="project" value="TreeGrafter"/>
</dbReference>
<dbReference type="STRING" id="76021.BS329_35250"/>
<dbReference type="PANTHER" id="PTHR45527:SF1">
    <property type="entry name" value="FATTY ACID SYNTHASE"/>
    <property type="match status" value="1"/>
</dbReference>
<feature type="domain" description="Condensation" evidence="1">
    <location>
        <begin position="11"/>
        <end position="442"/>
    </location>
</feature>
<evidence type="ECO:0000313" key="3">
    <source>
        <dbReference type="Proteomes" id="UP000187486"/>
    </source>
</evidence>
<keyword evidence="3" id="KW-1185">Reference proteome</keyword>
<dbReference type="Gene3D" id="3.30.559.30">
    <property type="entry name" value="Nonribosomal peptide synthetase, condensation domain"/>
    <property type="match status" value="1"/>
</dbReference>
<dbReference type="PANTHER" id="PTHR45527">
    <property type="entry name" value="NONRIBOSOMAL PEPTIDE SYNTHETASE"/>
    <property type="match status" value="1"/>
</dbReference>
<dbReference type="GO" id="GO:0043041">
    <property type="term" value="P:amino acid activation for nonribosomal peptide biosynthetic process"/>
    <property type="evidence" value="ECO:0007669"/>
    <property type="project" value="TreeGrafter"/>
</dbReference>
<dbReference type="SUPFAM" id="SSF52777">
    <property type="entry name" value="CoA-dependent acyltransferases"/>
    <property type="match status" value="2"/>
</dbReference>
<dbReference type="GO" id="GO:0009239">
    <property type="term" value="P:enterobactin biosynthetic process"/>
    <property type="evidence" value="ECO:0007669"/>
    <property type="project" value="TreeGrafter"/>
</dbReference>
<dbReference type="GO" id="GO:0047527">
    <property type="term" value="F:2,3-dihydroxybenzoate-serine ligase activity"/>
    <property type="evidence" value="ECO:0007669"/>
    <property type="project" value="TreeGrafter"/>
</dbReference>
<proteinExistence type="predicted"/>
<comment type="caution">
    <text evidence="2">The sequence shown here is derived from an EMBL/GenBank/DDBJ whole genome shotgun (WGS) entry which is preliminary data.</text>
</comment>
<dbReference type="Pfam" id="PF00668">
    <property type="entry name" value="Condensation"/>
    <property type="match status" value="1"/>
</dbReference>
<evidence type="ECO:0000313" key="2">
    <source>
        <dbReference type="EMBL" id="OLZ45010.1"/>
    </source>
</evidence>
<accession>A0A1R0KH70</accession>
<dbReference type="InterPro" id="IPR001242">
    <property type="entry name" value="Condensation_dom"/>
</dbReference>
<gene>
    <name evidence="2" type="ORF">BS329_35250</name>
</gene>
<dbReference type="Proteomes" id="UP000187486">
    <property type="component" value="Unassembled WGS sequence"/>
</dbReference>
<dbReference type="Gene3D" id="3.30.559.10">
    <property type="entry name" value="Chloramphenicol acetyltransferase-like domain"/>
    <property type="match status" value="1"/>
</dbReference>
<dbReference type="GO" id="GO:0031177">
    <property type="term" value="F:phosphopantetheine binding"/>
    <property type="evidence" value="ECO:0007669"/>
    <property type="project" value="TreeGrafter"/>
</dbReference>
<dbReference type="GO" id="GO:0008610">
    <property type="term" value="P:lipid biosynthetic process"/>
    <property type="evidence" value="ECO:0007669"/>
    <property type="project" value="UniProtKB-ARBA"/>
</dbReference>
<organism evidence="2 3">
    <name type="scientific">Amycolatopsis coloradensis</name>
    <dbReference type="NCBI Taxonomy" id="76021"/>
    <lineage>
        <taxon>Bacteria</taxon>
        <taxon>Bacillati</taxon>
        <taxon>Actinomycetota</taxon>
        <taxon>Actinomycetes</taxon>
        <taxon>Pseudonocardiales</taxon>
        <taxon>Pseudonocardiaceae</taxon>
        <taxon>Amycolatopsis</taxon>
    </lineage>
</organism>
<sequence>MSRQQEIEWRQELVRRNPVFNMAFARRITGPLDVAALTAALQGIVTRHAALRTSYADVDGRGVQVVAPHVDIVVPQEDLSHVADEAERMKLLDDLVLRDWGALFDLTTAPLLRARLVKLAEADHVLVLVLHHGIADGWSTTVFFPEFAENYTAHLMGTTPDREPLPIQFTDFALHERAWTASEEGQRQAAWWRERLAGLAEPAELPYFRPRDEVDSYEQGSHVLVLSAELVDQVTELGRGHDATLFMTMLAAFQLVLAGDREEADIVVTSSYAGRNRLEYEPVIGNFSNSVVLRGTVRADWSFAELLQEARRVTQDSIAHQEVPHAVVRDLLGWKKPHSEVLFIMQPMLPQGPPAETPDGAPWIAEYQPSVAKTIEQFGDSWDGENLVVDLDNRGAGGLVVTLDYNSLLLDHATVTGLASAFERVLKRAVRAPQAPVRRLRVPPG</sequence>
<dbReference type="OrthoDB" id="2472181at2"/>
<dbReference type="InterPro" id="IPR023213">
    <property type="entry name" value="CAT-like_dom_sf"/>
</dbReference>
<dbReference type="CDD" id="cd19531">
    <property type="entry name" value="LCL_NRPS-like"/>
    <property type="match status" value="1"/>
</dbReference>
<name>A0A1R0KH70_9PSEU</name>